<dbReference type="Proteomes" id="UP001454036">
    <property type="component" value="Unassembled WGS sequence"/>
</dbReference>
<reference evidence="1 2" key="1">
    <citation type="submission" date="2024-01" db="EMBL/GenBank/DDBJ databases">
        <title>The complete chloroplast genome sequence of Lithospermum erythrorhizon: insights into the phylogenetic relationship among Boraginaceae species and the maternal lineages of purple gromwells.</title>
        <authorList>
            <person name="Okada T."/>
            <person name="Watanabe K."/>
        </authorList>
    </citation>
    <scope>NUCLEOTIDE SEQUENCE [LARGE SCALE GENOMIC DNA]</scope>
</reference>
<accession>A0AAV3S0V3</accession>
<proteinExistence type="predicted"/>
<name>A0AAV3S0V3_LITER</name>
<evidence type="ECO:0000313" key="2">
    <source>
        <dbReference type="Proteomes" id="UP001454036"/>
    </source>
</evidence>
<evidence type="ECO:0000313" key="1">
    <source>
        <dbReference type="EMBL" id="GAA0186162.1"/>
    </source>
</evidence>
<dbReference type="EMBL" id="BAABME010013429">
    <property type="protein sequence ID" value="GAA0186162.1"/>
    <property type="molecule type" value="Genomic_DNA"/>
</dbReference>
<protein>
    <submittedName>
        <fullName evidence="1">Uncharacterized protein</fullName>
    </submittedName>
</protein>
<keyword evidence="2" id="KW-1185">Reference proteome</keyword>
<dbReference type="AlphaFoldDB" id="A0AAV3S0V3"/>
<organism evidence="1 2">
    <name type="scientific">Lithospermum erythrorhizon</name>
    <name type="common">Purple gromwell</name>
    <name type="synonym">Lithospermum officinale var. erythrorhizon</name>
    <dbReference type="NCBI Taxonomy" id="34254"/>
    <lineage>
        <taxon>Eukaryota</taxon>
        <taxon>Viridiplantae</taxon>
        <taxon>Streptophyta</taxon>
        <taxon>Embryophyta</taxon>
        <taxon>Tracheophyta</taxon>
        <taxon>Spermatophyta</taxon>
        <taxon>Magnoliopsida</taxon>
        <taxon>eudicotyledons</taxon>
        <taxon>Gunneridae</taxon>
        <taxon>Pentapetalae</taxon>
        <taxon>asterids</taxon>
        <taxon>lamiids</taxon>
        <taxon>Boraginales</taxon>
        <taxon>Boraginaceae</taxon>
        <taxon>Boraginoideae</taxon>
        <taxon>Lithospermeae</taxon>
        <taxon>Lithospermum</taxon>
    </lineage>
</organism>
<comment type="caution">
    <text evidence="1">The sequence shown here is derived from an EMBL/GenBank/DDBJ whole genome shotgun (WGS) entry which is preliminary data.</text>
</comment>
<sequence>MHEESEEVEKFGEFSSQNEQAKAIITMRSGKLLHTGAHADKNVAVNGRTECQVKQRKTIEEEVSLEEEKIEELVKPYVPPNIPAYATFIKELIGKRRKYDPNERIRASEMANAVFITELASKLKDPGRPFMASTNTSIEVRNGKISLRILDQVVNIYVFNSCLSNGVNACFLVDELSADVATNKDELNLIPTSVSCCTDTGQKDERCKGNGNVRKLSRKTSMLQSNKHITLVLLTSNTKRVRLVKMLVQMKFQREK</sequence>
<gene>
    <name evidence="1" type="ORF">LIER_33450</name>
</gene>